<organism evidence="1 2">
    <name type="scientific">Flavivirga jejuensis</name>
    <dbReference type="NCBI Taxonomy" id="870487"/>
    <lineage>
        <taxon>Bacteria</taxon>
        <taxon>Pseudomonadati</taxon>
        <taxon>Bacteroidota</taxon>
        <taxon>Flavobacteriia</taxon>
        <taxon>Flavobacteriales</taxon>
        <taxon>Flavobacteriaceae</taxon>
        <taxon>Flavivirga</taxon>
    </lineage>
</organism>
<sequence length="64" mass="7771">MCKDYFCEERTMTPQQTLAFKVNQNDEFNPFYAIERILEKESDPFKALDVLERFERRDCRQKSA</sequence>
<protein>
    <submittedName>
        <fullName evidence="1">Uncharacterized protein</fullName>
    </submittedName>
</protein>
<dbReference type="Proteomes" id="UP001176806">
    <property type="component" value="Unassembled WGS sequence"/>
</dbReference>
<keyword evidence="2" id="KW-1185">Reference proteome</keyword>
<reference evidence="1" key="1">
    <citation type="submission" date="2023-07" db="EMBL/GenBank/DDBJ databases">
        <title>Two novel species in the genus Flavivirga.</title>
        <authorList>
            <person name="Kwon K."/>
        </authorList>
    </citation>
    <scope>NUCLEOTIDE SEQUENCE</scope>
    <source>
        <strain evidence="1">KACC 14158</strain>
    </source>
</reference>
<dbReference type="EMBL" id="JAUOEL010000005">
    <property type="protein sequence ID" value="MDO5975603.1"/>
    <property type="molecule type" value="Genomic_DNA"/>
</dbReference>
<name>A0ABT8WR00_9FLAO</name>
<accession>A0ABT8WR00</accession>
<evidence type="ECO:0000313" key="1">
    <source>
        <dbReference type="EMBL" id="MDO5975603.1"/>
    </source>
</evidence>
<proteinExistence type="predicted"/>
<evidence type="ECO:0000313" key="2">
    <source>
        <dbReference type="Proteomes" id="UP001176806"/>
    </source>
</evidence>
<dbReference type="RefSeq" id="WP_303302812.1">
    <property type="nucleotide sequence ID" value="NZ_BAABDA010000050.1"/>
</dbReference>
<gene>
    <name evidence="1" type="ORF">Q4Q40_15525</name>
</gene>
<comment type="caution">
    <text evidence="1">The sequence shown here is derived from an EMBL/GenBank/DDBJ whole genome shotgun (WGS) entry which is preliminary data.</text>
</comment>